<evidence type="ECO:0000259" key="3">
    <source>
        <dbReference type="PROSITE" id="PS50146"/>
    </source>
</evidence>
<dbReference type="PANTHER" id="PTHR12358:SF106">
    <property type="entry name" value="LIPID KINASE YEGS"/>
    <property type="match status" value="1"/>
</dbReference>
<dbReference type="PANTHER" id="PTHR12358">
    <property type="entry name" value="SPHINGOSINE KINASE"/>
    <property type="match status" value="1"/>
</dbReference>
<keyword evidence="5" id="KW-1185">Reference proteome</keyword>
<dbReference type="SUPFAM" id="SSF111331">
    <property type="entry name" value="NAD kinase/diacylglycerol kinase-like"/>
    <property type="match status" value="1"/>
</dbReference>
<keyword evidence="4" id="KW-0418">Kinase</keyword>
<organism evidence="4 5">
    <name type="scientific">Rhodococcoides corynebacterioides</name>
    <dbReference type="NCBI Taxonomy" id="53972"/>
    <lineage>
        <taxon>Bacteria</taxon>
        <taxon>Bacillati</taxon>
        <taxon>Actinomycetota</taxon>
        <taxon>Actinomycetes</taxon>
        <taxon>Mycobacteriales</taxon>
        <taxon>Nocardiaceae</taxon>
        <taxon>Rhodococcoides</taxon>
    </lineage>
</organism>
<comment type="cofactor">
    <cofactor evidence="1">
        <name>Mg(2+)</name>
        <dbReference type="ChEBI" id="CHEBI:18420"/>
    </cofactor>
</comment>
<dbReference type="RefSeq" id="WP_204867090.1">
    <property type="nucleotide sequence ID" value="NZ_JAFBBK010000001.1"/>
</dbReference>
<keyword evidence="4" id="KW-0808">Transferase</keyword>
<reference evidence="4 5" key="1">
    <citation type="submission" date="2021-01" db="EMBL/GenBank/DDBJ databases">
        <title>Genomics of switchgrass bacterial isolates.</title>
        <authorList>
            <person name="Shade A."/>
        </authorList>
    </citation>
    <scope>NUCLEOTIDE SEQUENCE [LARGE SCALE GENOMIC DNA]</scope>
    <source>
        <strain evidence="4 5">PvP111</strain>
    </source>
</reference>
<evidence type="ECO:0000313" key="4">
    <source>
        <dbReference type="EMBL" id="MBM7414312.1"/>
    </source>
</evidence>
<evidence type="ECO:0000256" key="1">
    <source>
        <dbReference type="ARBA" id="ARBA00001946"/>
    </source>
</evidence>
<protein>
    <submittedName>
        <fullName evidence="4">Diacylglycerol kinase family enzyme</fullName>
    </submittedName>
</protein>
<dbReference type="EMBL" id="JAFBBK010000001">
    <property type="protein sequence ID" value="MBM7414312.1"/>
    <property type="molecule type" value="Genomic_DNA"/>
</dbReference>
<dbReference type="Gene3D" id="3.40.50.10330">
    <property type="entry name" value="Probable inorganic polyphosphate/atp-NAD kinase, domain 1"/>
    <property type="match status" value="1"/>
</dbReference>
<dbReference type="InterPro" id="IPR001206">
    <property type="entry name" value="Diacylglycerol_kinase_cat_dom"/>
</dbReference>
<dbReference type="InterPro" id="IPR050187">
    <property type="entry name" value="Lipid_Phosphate_FormReg"/>
</dbReference>
<dbReference type="GO" id="GO:0016301">
    <property type="term" value="F:kinase activity"/>
    <property type="evidence" value="ECO:0007669"/>
    <property type="project" value="UniProtKB-KW"/>
</dbReference>
<feature type="domain" description="DAGKc" evidence="3">
    <location>
        <begin position="1"/>
        <end position="142"/>
    </location>
</feature>
<evidence type="ECO:0000256" key="2">
    <source>
        <dbReference type="ARBA" id="ARBA00005983"/>
    </source>
</evidence>
<evidence type="ECO:0000313" key="5">
    <source>
        <dbReference type="Proteomes" id="UP000703038"/>
    </source>
</evidence>
<dbReference type="SMART" id="SM00046">
    <property type="entry name" value="DAGKc"/>
    <property type="match status" value="1"/>
</dbReference>
<dbReference type="Gene3D" id="2.60.200.40">
    <property type="match status" value="1"/>
</dbReference>
<dbReference type="Pfam" id="PF00781">
    <property type="entry name" value="DAGK_cat"/>
    <property type="match status" value="1"/>
</dbReference>
<comment type="similarity">
    <text evidence="2">Belongs to the diacylglycerol/lipid kinase family.</text>
</comment>
<dbReference type="Proteomes" id="UP000703038">
    <property type="component" value="Unassembled WGS sequence"/>
</dbReference>
<dbReference type="InterPro" id="IPR016064">
    <property type="entry name" value="NAD/diacylglycerol_kinase_sf"/>
</dbReference>
<comment type="caution">
    <text evidence="4">The sequence shown here is derived from an EMBL/GenBank/DDBJ whole genome shotgun (WGS) entry which is preliminary data.</text>
</comment>
<dbReference type="PROSITE" id="PS50146">
    <property type="entry name" value="DAGK"/>
    <property type="match status" value="1"/>
</dbReference>
<name>A0ABS2KR46_9NOCA</name>
<dbReference type="InterPro" id="IPR017438">
    <property type="entry name" value="ATP-NAD_kinase_N"/>
</dbReference>
<sequence>MRAILIVNPNATSTTAAGRDLVAHALASRVSLTVLHTTHRGHARELATEARRAGIDLVIVHGGDGTVNEVVNGLLGVPAPTSMQSVTVGPVPLLAVVPGGSANVFARSLGIAKDPVEATNQLIDLLESGSSRRIGLGYCDRTWFLFNAGLGWDADVCDAIDRGRKGGEAVTPSRYVRTAITTFFRRKRRDPHLTVETDAGEAVTGVHFAFVTNSDPWTFLEARPVRTNPGTSFDSGLGIFAMRSTKVFTTLRVVVQMLSGTSGPHSRALLRDDDVKWIRVRSTEPTGLQVDGDYLGERTEVEFASAPDALAVVAPLPGDTP</sequence>
<accession>A0ABS2KR46</accession>
<proteinExistence type="inferred from homology"/>
<gene>
    <name evidence="4" type="ORF">JOE42_001045</name>
</gene>